<sequence length="29" mass="3090">MTLIKSPSSHLPLTVPPINDVTICRGTTP</sequence>
<reference evidence="1" key="2">
    <citation type="journal article" date="2015" name="Fish Shellfish Immunol.">
        <title>Early steps in the European eel (Anguilla anguilla)-Vibrio vulnificus interaction in the gills: Role of the RtxA13 toxin.</title>
        <authorList>
            <person name="Callol A."/>
            <person name="Pajuelo D."/>
            <person name="Ebbesson L."/>
            <person name="Teles M."/>
            <person name="MacKenzie S."/>
            <person name="Amaro C."/>
        </authorList>
    </citation>
    <scope>NUCLEOTIDE SEQUENCE</scope>
</reference>
<protein>
    <submittedName>
        <fullName evidence="1">Uncharacterized protein</fullName>
    </submittedName>
</protein>
<dbReference type="EMBL" id="GBXM01066570">
    <property type="protein sequence ID" value="JAH42007.1"/>
    <property type="molecule type" value="Transcribed_RNA"/>
</dbReference>
<proteinExistence type="predicted"/>
<organism evidence="1">
    <name type="scientific">Anguilla anguilla</name>
    <name type="common">European freshwater eel</name>
    <name type="synonym">Muraena anguilla</name>
    <dbReference type="NCBI Taxonomy" id="7936"/>
    <lineage>
        <taxon>Eukaryota</taxon>
        <taxon>Metazoa</taxon>
        <taxon>Chordata</taxon>
        <taxon>Craniata</taxon>
        <taxon>Vertebrata</taxon>
        <taxon>Euteleostomi</taxon>
        <taxon>Actinopterygii</taxon>
        <taxon>Neopterygii</taxon>
        <taxon>Teleostei</taxon>
        <taxon>Anguilliformes</taxon>
        <taxon>Anguillidae</taxon>
        <taxon>Anguilla</taxon>
    </lineage>
</organism>
<reference evidence="1" key="1">
    <citation type="submission" date="2014-11" db="EMBL/GenBank/DDBJ databases">
        <authorList>
            <person name="Amaro Gonzalez C."/>
        </authorList>
    </citation>
    <scope>NUCLEOTIDE SEQUENCE</scope>
</reference>
<accession>A0A0E9SLA4</accession>
<name>A0A0E9SLA4_ANGAN</name>
<dbReference type="AlphaFoldDB" id="A0A0E9SLA4"/>
<evidence type="ECO:0000313" key="1">
    <source>
        <dbReference type="EMBL" id="JAH42007.1"/>
    </source>
</evidence>